<feature type="compositionally biased region" description="Basic and acidic residues" evidence="4">
    <location>
        <begin position="411"/>
        <end position="431"/>
    </location>
</feature>
<sequence>MGCTESKAKEPTHKAEHRTRRESQVQEKKVPAPFCLPFSSDDFYTGEKLLSTEGDIGDAVLDYQLCIVGRCVNVSDGDSIRIRHIPNGHLLYPLRLPRKPGEARTPAREPGDEEDPSKTWKGKLTENTIRIRLYGIDAPETAKFGHPGQPFAQEAKQFVTERLLHKVVYVKCLSKDQYGRLLARVLIPRPDGLGHALFRGISDAGKGEGVLRGKTGEENFQDLDRERFIVCLMLVMFCRPVKPPKQNRRESIQGAPSWWCDDVCEELLMEGLACLYRGRGADYCDQRHLLAHLESEAKEKKIGLWGAPEGELQLPGDYKKSNRAGLLPPQDESDACGERRGSHSKRRKSRSRSPSPAARRSEAECLMHAARDGEATSNHAEDGGDGERCAHSTKGGRRKGGGGRRASKSPGRRDNGEGGDHGRQGDRENPNRRRRNRKRNRKRRGSAEASDYQPSS</sequence>
<evidence type="ECO:0000313" key="6">
    <source>
        <dbReference type="EMBL" id="CBZ54197.1"/>
    </source>
</evidence>
<dbReference type="GeneID" id="13442128"/>
<keyword evidence="2" id="KW-0255">Endonuclease</keyword>
<reference evidence="6" key="2">
    <citation type="submission" date="2011-03" db="EMBL/GenBank/DDBJ databases">
        <title>Comparative genomics and transcriptomics of Neospora caninum and Toxoplasma gondii.</title>
        <authorList>
            <person name="Reid A.J."/>
            <person name="Sohal A."/>
            <person name="Harris D."/>
            <person name="Quail M."/>
            <person name="Sanders M."/>
            <person name="Berriman M."/>
            <person name="Wastling J.M."/>
            <person name="Pain A."/>
        </authorList>
    </citation>
    <scope>NUCLEOTIDE SEQUENCE</scope>
    <source>
        <strain evidence="6">Liverpool</strain>
    </source>
</reference>
<feature type="compositionally biased region" description="Basic residues" evidence="4">
    <location>
        <begin position="432"/>
        <end position="444"/>
    </location>
</feature>
<evidence type="ECO:0000256" key="2">
    <source>
        <dbReference type="ARBA" id="ARBA00022759"/>
    </source>
</evidence>
<dbReference type="AlphaFoldDB" id="F0VLR9"/>
<dbReference type="GO" id="GO:0016787">
    <property type="term" value="F:hydrolase activity"/>
    <property type="evidence" value="ECO:0007669"/>
    <property type="project" value="UniProtKB-KW"/>
</dbReference>
<evidence type="ECO:0000256" key="4">
    <source>
        <dbReference type="SAM" id="MobiDB-lite"/>
    </source>
</evidence>
<name>F0VLR9_NEOCL</name>
<dbReference type="Gene3D" id="2.40.50.90">
    <property type="match status" value="1"/>
</dbReference>
<dbReference type="InParanoid" id="F0VLR9"/>
<feature type="region of interest" description="Disordered" evidence="4">
    <location>
        <begin position="315"/>
        <end position="456"/>
    </location>
</feature>
<feature type="compositionally biased region" description="Basic and acidic residues" evidence="4">
    <location>
        <begin position="99"/>
        <end position="110"/>
    </location>
</feature>
<dbReference type="OMA" id="TIRIRLY"/>
<dbReference type="SUPFAM" id="SSF50199">
    <property type="entry name" value="Staphylococcal nuclease"/>
    <property type="match status" value="1"/>
</dbReference>
<dbReference type="PROSITE" id="PS50830">
    <property type="entry name" value="TNASE_3"/>
    <property type="match status" value="1"/>
</dbReference>
<reference evidence="6" key="1">
    <citation type="submission" date="2011-02" db="EMBL/GenBank/DDBJ databases">
        <authorList>
            <person name="Aslett M."/>
        </authorList>
    </citation>
    <scope>NUCLEOTIDE SEQUENCE</scope>
    <source>
        <strain evidence="6">Liverpool</strain>
    </source>
</reference>
<evidence type="ECO:0000313" key="8">
    <source>
        <dbReference type="Proteomes" id="UP000007494"/>
    </source>
</evidence>
<feature type="compositionally biased region" description="Basic residues" evidence="4">
    <location>
        <begin position="394"/>
        <end position="407"/>
    </location>
</feature>
<evidence type="ECO:0000313" key="7">
    <source>
        <dbReference type="EMBL" id="CEL68897.1"/>
    </source>
</evidence>
<dbReference type="eggNOG" id="ENOG502S1U4">
    <property type="taxonomic scope" value="Eukaryota"/>
</dbReference>
<dbReference type="RefSeq" id="XP_003884228.1">
    <property type="nucleotide sequence ID" value="XM_003884179.1"/>
</dbReference>
<dbReference type="GO" id="GO:0004519">
    <property type="term" value="F:endonuclease activity"/>
    <property type="evidence" value="ECO:0007669"/>
    <property type="project" value="UniProtKB-KW"/>
</dbReference>
<dbReference type="PANTHER" id="PTHR12302">
    <property type="entry name" value="EBNA2 BINDING PROTEIN P100"/>
    <property type="match status" value="1"/>
</dbReference>
<organism evidence="6 8">
    <name type="scientific">Neospora caninum (strain Liverpool)</name>
    <dbReference type="NCBI Taxonomy" id="572307"/>
    <lineage>
        <taxon>Eukaryota</taxon>
        <taxon>Sar</taxon>
        <taxon>Alveolata</taxon>
        <taxon>Apicomplexa</taxon>
        <taxon>Conoidasida</taxon>
        <taxon>Coccidia</taxon>
        <taxon>Eucoccidiorida</taxon>
        <taxon>Eimeriorina</taxon>
        <taxon>Sarcocystidae</taxon>
        <taxon>Neospora</taxon>
    </lineage>
</organism>
<dbReference type="SMART" id="SM00318">
    <property type="entry name" value="SNc"/>
    <property type="match status" value="1"/>
</dbReference>
<feature type="region of interest" description="Disordered" evidence="4">
    <location>
        <begin position="1"/>
        <end position="26"/>
    </location>
</feature>
<evidence type="ECO:0000259" key="5">
    <source>
        <dbReference type="PROSITE" id="PS50830"/>
    </source>
</evidence>
<dbReference type="EMBL" id="LN714485">
    <property type="protein sequence ID" value="CEL68897.1"/>
    <property type="molecule type" value="Genomic_DNA"/>
</dbReference>
<feature type="domain" description="TNase-like" evidence="5">
    <location>
        <begin position="69"/>
        <end position="307"/>
    </location>
</feature>
<accession>F0VLR9</accession>
<dbReference type="Pfam" id="PF00565">
    <property type="entry name" value="SNase"/>
    <property type="match status" value="1"/>
</dbReference>
<keyword evidence="1" id="KW-0540">Nuclease</keyword>
<keyword evidence="8" id="KW-1185">Reference proteome</keyword>
<protein>
    <submittedName>
        <fullName evidence="7">Nuclease, putative</fullName>
    </submittedName>
    <submittedName>
        <fullName evidence="6">Putative nuclease</fullName>
    </submittedName>
</protein>
<keyword evidence="3" id="KW-0378">Hydrolase</keyword>
<proteinExistence type="predicted"/>
<dbReference type="OrthoDB" id="332200at2759"/>
<dbReference type="InterPro" id="IPR016071">
    <property type="entry name" value="Staphylococal_nuclease_OB-fold"/>
</dbReference>
<dbReference type="PANTHER" id="PTHR12302:SF3">
    <property type="entry name" value="SERINE_THREONINE-PROTEIN KINASE 31"/>
    <property type="match status" value="1"/>
</dbReference>
<reference evidence="7" key="4">
    <citation type="journal article" date="2015" name="PLoS ONE">
        <title>Comprehensive Evaluation of Toxoplasma gondii VEG and Neospora caninum LIV Genomes with Tachyzoite Stage Transcriptome and Proteome Defines Novel Transcript Features.</title>
        <authorList>
            <person name="Ramaprasad A."/>
            <person name="Mourier T."/>
            <person name="Naeem R."/>
            <person name="Malas T.B."/>
            <person name="Moussa E."/>
            <person name="Panigrahi A."/>
            <person name="Vermont S.J."/>
            <person name="Otto T.D."/>
            <person name="Wastling J."/>
            <person name="Pain A."/>
        </authorList>
    </citation>
    <scope>NUCLEOTIDE SEQUENCE</scope>
    <source>
        <strain evidence="7">Liverpool</strain>
    </source>
</reference>
<dbReference type="Proteomes" id="UP000007494">
    <property type="component" value="Chromosome X"/>
</dbReference>
<evidence type="ECO:0000256" key="1">
    <source>
        <dbReference type="ARBA" id="ARBA00022722"/>
    </source>
</evidence>
<dbReference type="EMBL" id="FR823391">
    <property type="protein sequence ID" value="CBZ54197.1"/>
    <property type="molecule type" value="Genomic_DNA"/>
</dbReference>
<feature type="compositionally biased region" description="Basic and acidic residues" evidence="4">
    <location>
        <begin position="359"/>
        <end position="390"/>
    </location>
</feature>
<reference evidence="8" key="3">
    <citation type="journal article" date="2012" name="PLoS Pathog.">
        <title>Comparative genomics of the apicomplexan parasites Toxoplasma gondii and Neospora caninum: Coccidia differing in host range and transmission strategy.</title>
        <authorList>
            <person name="Reid A.J."/>
            <person name="Vermont S.J."/>
            <person name="Cotton J.A."/>
            <person name="Harris D."/>
            <person name="Hill-Cawthorne G.A."/>
            <person name="Konen-Waisman S."/>
            <person name="Latham S.M."/>
            <person name="Mourier T."/>
            <person name="Norton R."/>
            <person name="Quail M.A."/>
            <person name="Sanders M."/>
            <person name="Shanmugam D."/>
            <person name="Sohal A."/>
            <person name="Wasmuth J.D."/>
            <person name="Brunk B."/>
            <person name="Grigg M.E."/>
            <person name="Howard J.C."/>
            <person name="Parkinson J."/>
            <person name="Roos D.S."/>
            <person name="Trees A.J."/>
            <person name="Berriman M."/>
            <person name="Pain A."/>
            <person name="Wastling J.M."/>
        </authorList>
    </citation>
    <scope>NUCLEOTIDE SEQUENCE [LARGE SCALE GENOMIC DNA]</scope>
    <source>
        <strain evidence="8">Liverpool</strain>
    </source>
</reference>
<gene>
    <name evidence="7" type="ORF">BN1204_046300</name>
    <name evidence="6" type="ORF">NCLIV_046300</name>
</gene>
<dbReference type="InterPro" id="IPR035437">
    <property type="entry name" value="SNase_OB-fold_sf"/>
</dbReference>
<dbReference type="VEuPathDB" id="ToxoDB:NCLIV_046300"/>
<evidence type="ECO:0000256" key="3">
    <source>
        <dbReference type="ARBA" id="ARBA00022801"/>
    </source>
</evidence>
<feature type="compositionally biased region" description="Basic residues" evidence="4">
    <location>
        <begin position="342"/>
        <end position="351"/>
    </location>
</feature>
<feature type="region of interest" description="Disordered" evidence="4">
    <location>
        <begin position="95"/>
        <end position="120"/>
    </location>
</feature>